<reference evidence="1 2" key="1">
    <citation type="submission" date="2020-02" db="EMBL/GenBank/DDBJ databases">
        <authorList>
            <person name="Hogendoorn C."/>
        </authorList>
    </citation>
    <scope>NUCLEOTIDE SEQUENCE [LARGE SCALE GENOMIC DNA]</scope>
    <source>
        <strain evidence="1">METHB21</strain>
    </source>
</reference>
<sequence length="47" mass="5330">MALSSGVIYRISEQGIKFKKREVSAMTADAFDEEIHIEWDLQAQVTS</sequence>
<proteinExistence type="predicted"/>
<comment type="caution">
    <text evidence="1">The sequence shown here is derived from an EMBL/GenBank/DDBJ whole genome shotgun (WGS) entry which is preliminary data.</text>
</comment>
<accession>A0A8S0XTH3</accession>
<protein>
    <submittedName>
        <fullName evidence="1">Uncharacterized protein</fullName>
    </submittedName>
</protein>
<evidence type="ECO:0000313" key="1">
    <source>
        <dbReference type="EMBL" id="CAA9891586.1"/>
    </source>
</evidence>
<keyword evidence="2" id="KW-1185">Reference proteome</keyword>
<evidence type="ECO:0000313" key="2">
    <source>
        <dbReference type="Proteomes" id="UP000494216"/>
    </source>
</evidence>
<organism evidence="1 2">
    <name type="scientific">Candidatus Methylobacter favarea</name>
    <dbReference type="NCBI Taxonomy" id="2707345"/>
    <lineage>
        <taxon>Bacteria</taxon>
        <taxon>Pseudomonadati</taxon>
        <taxon>Pseudomonadota</taxon>
        <taxon>Gammaproteobacteria</taxon>
        <taxon>Methylococcales</taxon>
        <taxon>Methylococcaceae</taxon>
        <taxon>Methylobacter</taxon>
    </lineage>
</organism>
<gene>
    <name evidence="1" type="ORF">METHB2_450001</name>
</gene>
<dbReference type="AlphaFoldDB" id="A0A8S0XTH3"/>
<dbReference type="Proteomes" id="UP000494216">
    <property type="component" value="Unassembled WGS sequence"/>
</dbReference>
<dbReference type="EMBL" id="CADCXN010000075">
    <property type="protein sequence ID" value="CAA9891586.1"/>
    <property type="molecule type" value="Genomic_DNA"/>
</dbReference>
<dbReference type="RefSeq" id="WP_174626435.1">
    <property type="nucleotide sequence ID" value="NZ_CADCXN010000075.1"/>
</dbReference>
<name>A0A8S0XTH3_9GAMM</name>